<feature type="signal peptide" evidence="1">
    <location>
        <begin position="1"/>
        <end position="21"/>
    </location>
</feature>
<accession>A0AAX2HD82</accession>
<dbReference type="AlphaFoldDB" id="A0AAX2HD82"/>
<sequence>MKTPTVNTALIWLLCGWSVMAASLVHANSVTVNVQNATPEVLLLVSSYPPGHFPMSIAPGQTAPVSFDIGGTSSEVTATYRRARAGTACRFSASHVVHVSGPRFNKSAVSTGTTSATCLTFQSPTWRIPYNYTATFAFYH</sequence>
<feature type="chain" id="PRO_5043668161" evidence="1">
    <location>
        <begin position="22"/>
        <end position="140"/>
    </location>
</feature>
<reference evidence="2 3" key="1">
    <citation type="submission" date="2017-08" db="EMBL/GenBank/DDBJ databases">
        <authorList>
            <person name="Chaillou S."/>
        </authorList>
    </citation>
    <scope>NUCLEOTIDE SEQUENCE [LARGE SCALE GENOMIC DNA]</scope>
    <source>
        <strain evidence="2 3">MFPA15A1205</strain>
    </source>
</reference>
<dbReference type="Proteomes" id="UP000219564">
    <property type="component" value="Unassembled WGS sequence"/>
</dbReference>
<dbReference type="RefSeq" id="WP_139047609.1">
    <property type="nucleotide sequence ID" value="NZ_JAAQYE010000002.1"/>
</dbReference>
<proteinExistence type="predicted"/>
<keyword evidence="1" id="KW-0732">Signal</keyword>
<name>A0AAX2HD82_9PSED</name>
<protein>
    <submittedName>
        <fullName evidence="2">Uncharacterized protein</fullName>
    </submittedName>
</protein>
<evidence type="ECO:0000313" key="3">
    <source>
        <dbReference type="Proteomes" id="UP000219564"/>
    </source>
</evidence>
<gene>
    <name evidence="2" type="ORF">PLUA15_560042</name>
</gene>
<dbReference type="EMBL" id="OBKZ01000052">
    <property type="protein sequence ID" value="SOB54911.1"/>
    <property type="molecule type" value="Genomic_DNA"/>
</dbReference>
<evidence type="ECO:0000256" key="1">
    <source>
        <dbReference type="SAM" id="SignalP"/>
    </source>
</evidence>
<evidence type="ECO:0000313" key="2">
    <source>
        <dbReference type="EMBL" id="SOB54911.1"/>
    </source>
</evidence>
<comment type="caution">
    <text evidence="2">The sequence shown here is derived from an EMBL/GenBank/DDBJ whole genome shotgun (WGS) entry which is preliminary data.</text>
</comment>
<organism evidence="2 3">
    <name type="scientific">Pseudomonas lundensis</name>
    <dbReference type="NCBI Taxonomy" id="86185"/>
    <lineage>
        <taxon>Bacteria</taxon>
        <taxon>Pseudomonadati</taxon>
        <taxon>Pseudomonadota</taxon>
        <taxon>Gammaproteobacteria</taxon>
        <taxon>Pseudomonadales</taxon>
        <taxon>Pseudomonadaceae</taxon>
        <taxon>Pseudomonas</taxon>
    </lineage>
</organism>